<evidence type="ECO:0000313" key="2">
    <source>
        <dbReference type="Proteomes" id="UP001152519"/>
    </source>
</evidence>
<dbReference type="EMBL" id="CAJSLV010000016">
    <property type="protein sequence ID" value="CAG6391352.1"/>
    <property type="molecule type" value="Genomic_DNA"/>
</dbReference>
<name>A0A9W4E2B0_9ACTN</name>
<keyword evidence="2" id="KW-1185">Reference proteome</keyword>
<comment type="caution">
    <text evidence="1">The sequence shown here is derived from an EMBL/GenBank/DDBJ whole genome shotgun (WGS) entry which is preliminary data.</text>
</comment>
<proteinExistence type="predicted"/>
<dbReference type="AlphaFoldDB" id="A0A9W4E2B0"/>
<gene>
    <name evidence="1" type="ORF">SCOCK_1120003</name>
</gene>
<reference evidence="1" key="1">
    <citation type="submission" date="2021-05" db="EMBL/GenBank/DDBJ databases">
        <authorList>
            <person name="Arsene-Ploetze F."/>
        </authorList>
    </citation>
    <scope>NUCLEOTIDE SEQUENCE</scope>
    <source>
        <strain evidence="1">DSM 42138</strain>
    </source>
</reference>
<evidence type="ECO:0000313" key="1">
    <source>
        <dbReference type="EMBL" id="CAG6391352.1"/>
    </source>
</evidence>
<dbReference type="Proteomes" id="UP001152519">
    <property type="component" value="Unassembled WGS sequence"/>
</dbReference>
<accession>A0A9W4E2B0</accession>
<protein>
    <submittedName>
        <fullName evidence="1">Uncharacterized protein</fullName>
    </submittedName>
</protein>
<organism evidence="1 2">
    <name type="scientific">Actinacidiphila cocklensis</name>
    <dbReference type="NCBI Taxonomy" id="887465"/>
    <lineage>
        <taxon>Bacteria</taxon>
        <taxon>Bacillati</taxon>
        <taxon>Actinomycetota</taxon>
        <taxon>Actinomycetes</taxon>
        <taxon>Kitasatosporales</taxon>
        <taxon>Streptomycetaceae</taxon>
        <taxon>Actinacidiphila</taxon>
    </lineage>
</organism>
<sequence>MKLLLEVTSPVPAGKNTKNLKPSTVFLLVMWLNHNKSLLSSPHPLKQNKVNMMKISPKNKLTRLLEKNYVIELKKLLLICTPKPEITLPLKELLSLILNLNLV</sequence>